<evidence type="ECO:0000313" key="1">
    <source>
        <dbReference type="EMBL" id="MBB3325391.1"/>
    </source>
</evidence>
<evidence type="ECO:0008006" key="3">
    <source>
        <dbReference type="Google" id="ProtNLM"/>
    </source>
</evidence>
<keyword evidence="2" id="KW-1185">Reference proteome</keyword>
<dbReference type="InterPro" id="IPR037079">
    <property type="entry name" value="AF2212/PG0164-like_sf"/>
</dbReference>
<dbReference type="Proteomes" id="UP000565572">
    <property type="component" value="Unassembled WGS sequence"/>
</dbReference>
<sequence length="150" mass="16089">MPAFDAEVRASGRGSHALVVPKAALTELASRRVVVRIGPESFEATLGAYGGRTFLGLKKALLTTLGVVAGDQVHVELEAAPPVEEPEAEPVPLTCLELDEALSTDAPLRDAWSALPEDHHDEYGRWVTAGDDPAARLARIARLRHRLLPS</sequence>
<protein>
    <recommendedName>
        <fullName evidence="3">Bacteriocin-protection, YdeI or OmpD-Associated</fullName>
    </recommendedName>
</protein>
<dbReference type="SUPFAM" id="SSF141694">
    <property type="entry name" value="AF2212/PG0164-like"/>
    <property type="match status" value="1"/>
</dbReference>
<dbReference type="RefSeq" id="WP_183336246.1">
    <property type="nucleotide sequence ID" value="NZ_JACHZG010000001.1"/>
</dbReference>
<proteinExistence type="predicted"/>
<dbReference type="InterPro" id="IPR015018">
    <property type="entry name" value="DUF1905"/>
</dbReference>
<dbReference type="Pfam" id="PF08922">
    <property type="entry name" value="DUF1905"/>
    <property type="match status" value="1"/>
</dbReference>
<dbReference type="Pfam" id="PF13376">
    <property type="entry name" value="OmdA"/>
    <property type="match status" value="1"/>
</dbReference>
<reference evidence="1 2" key="1">
    <citation type="submission" date="2020-08" db="EMBL/GenBank/DDBJ databases">
        <title>Sequencing the genomes of 1000 actinobacteria strains.</title>
        <authorList>
            <person name="Klenk H.-P."/>
        </authorList>
    </citation>
    <scope>NUCLEOTIDE SEQUENCE [LARGE SCALE GENOMIC DNA]</scope>
    <source>
        <strain evidence="1 2">DSM 11053</strain>
    </source>
</reference>
<organism evidence="1 2">
    <name type="scientific">Microlunatus antarcticus</name>
    <dbReference type="NCBI Taxonomy" id="53388"/>
    <lineage>
        <taxon>Bacteria</taxon>
        <taxon>Bacillati</taxon>
        <taxon>Actinomycetota</taxon>
        <taxon>Actinomycetes</taxon>
        <taxon>Propionibacteriales</taxon>
        <taxon>Propionibacteriaceae</taxon>
        <taxon>Microlunatus</taxon>
    </lineage>
</organism>
<dbReference type="AlphaFoldDB" id="A0A7W5JSU6"/>
<evidence type="ECO:0000313" key="2">
    <source>
        <dbReference type="Proteomes" id="UP000565572"/>
    </source>
</evidence>
<dbReference type="EMBL" id="JACHZG010000001">
    <property type="protein sequence ID" value="MBB3325391.1"/>
    <property type="molecule type" value="Genomic_DNA"/>
</dbReference>
<comment type="caution">
    <text evidence="1">The sequence shown here is derived from an EMBL/GenBank/DDBJ whole genome shotgun (WGS) entry which is preliminary data.</text>
</comment>
<dbReference type="Gene3D" id="2.40.30.100">
    <property type="entry name" value="AF2212/PG0164-like"/>
    <property type="match status" value="1"/>
</dbReference>
<accession>A0A7W5JSU6</accession>
<name>A0A7W5JSU6_9ACTN</name>
<gene>
    <name evidence="1" type="ORF">FHX39_000335</name>
</gene>